<feature type="domain" description="Glutamyl-tRNA reductase N-terminal" evidence="12">
    <location>
        <begin position="62"/>
        <end position="177"/>
    </location>
</feature>
<evidence type="ECO:0000256" key="1">
    <source>
        <dbReference type="ARBA" id="ARBA00005059"/>
    </source>
</evidence>
<comment type="catalytic activity">
    <reaction evidence="7 8 9">
        <text>(S)-4-amino-5-oxopentanoate + tRNA(Glu) + NADP(+) = L-glutamyl-tRNA(Glu) + NADPH + H(+)</text>
        <dbReference type="Rhea" id="RHEA:12344"/>
        <dbReference type="Rhea" id="RHEA-COMP:9663"/>
        <dbReference type="Rhea" id="RHEA-COMP:9680"/>
        <dbReference type="ChEBI" id="CHEBI:15378"/>
        <dbReference type="ChEBI" id="CHEBI:57501"/>
        <dbReference type="ChEBI" id="CHEBI:57783"/>
        <dbReference type="ChEBI" id="CHEBI:58349"/>
        <dbReference type="ChEBI" id="CHEBI:78442"/>
        <dbReference type="ChEBI" id="CHEBI:78520"/>
        <dbReference type="EC" id="1.2.1.70"/>
    </reaction>
</comment>
<comment type="miscellaneous">
    <text evidence="8">During catalysis, the active site Cys acts as a nucleophile attacking the alpha-carbonyl group of tRNA-bound glutamate with the formation of a thioester intermediate between enzyme and glutamate, and the concomitant release of tRNA(Glu). The thioester intermediate is finally reduced by direct hydride transfer from NADPH, to form the product GSA.</text>
</comment>
<dbReference type="Pfam" id="PF00745">
    <property type="entry name" value="GlutR_dimer"/>
    <property type="match status" value="1"/>
</dbReference>
<evidence type="ECO:0000313" key="13">
    <source>
        <dbReference type="EMBL" id="MEK9499576.1"/>
    </source>
</evidence>
<dbReference type="HAMAP" id="MF_00087">
    <property type="entry name" value="Glu_tRNA_reductase"/>
    <property type="match status" value="1"/>
</dbReference>
<organism evidence="13 14">
    <name type="scientific">Gaopeijia maritima</name>
    <dbReference type="NCBI Taxonomy" id="3119007"/>
    <lineage>
        <taxon>Bacteria</taxon>
        <taxon>Pseudomonadati</taxon>
        <taxon>Gemmatimonadota</taxon>
        <taxon>Longimicrobiia</taxon>
        <taxon>Gaopeijiales</taxon>
        <taxon>Gaopeijiaceae</taxon>
        <taxon>Gaopeijia</taxon>
    </lineage>
</organism>
<comment type="pathway">
    <text evidence="1 8 9">Porphyrin-containing compound metabolism; protoporphyrin-IX biosynthesis; 5-aminolevulinate from L-glutamyl-tRNA(Glu): step 1/2.</text>
</comment>
<feature type="binding site" evidence="8">
    <location>
        <position position="130"/>
    </location>
    <ligand>
        <name>substrate</name>
    </ligand>
</feature>
<feature type="binding site" evidence="8">
    <location>
        <begin position="209"/>
        <end position="214"/>
    </location>
    <ligand>
        <name>NADP(+)</name>
        <dbReference type="ChEBI" id="CHEBI:58349"/>
    </ligand>
</feature>
<comment type="function">
    <text evidence="8">Catalyzes the NADPH-dependent reduction of glutamyl-tRNA(Glu) to glutamate 1-semialdehyde (GSA).</text>
</comment>
<protein>
    <recommendedName>
        <fullName evidence="3 8">Glutamyl-tRNA reductase</fullName>
        <shortName evidence="8">GluTR</shortName>
        <ecNumber evidence="3 8">1.2.1.70</ecNumber>
    </recommendedName>
</protein>
<accession>A0ABU9E4C2</accession>
<evidence type="ECO:0000256" key="5">
    <source>
        <dbReference type="ARBA" id="ARBA00023002"/>
    </source>
</evidence>
<evidence type="ECO:0000259" key="10">
    <source>
        <dbReference type="Pfam" id="PF00745"/>
    </source>
</evidence>
<comment type="domain">
    <text evidence="8">Possesses an unusual extended V-shaped dimeric structure with each monomer consisting of three distinct domains arranged along a curved 'spinal' alpha-helix. The N-terminal catalytic domain specifically recognizes the glutamate moiety of the substrate. The second domain is the NADPH-binding domain, and the third C-terminal domain is responsible for dimerization.</text>
</comment>
<proteinExistence type="inferred from homology"/>
<dbReference type="PIRSF" id="PIRSF000445">
    <property type="entry name" value="4pyrrol_synth_GluRdtase"/>
    <property type="match status" value="1"/>
</dbReference>
<dbReference type="Pfam" id="PF01488">
    <property type="entry name" value="Shikimate_DH"/>
    <property type="match status" value="1"/>
</dbReference>
<dbReference type="InterPro" id="IPR006151">
    <property type="entry name" value="Shikm_DH/Glu-tRNA_Rdtase"/>
</dbReference>
<feature type="domain" description="Tetrapyrrole biosynthesis glutamyl-tRNA reductase dimerisation" evidence="10">
    <location>
        <begin position="339"/>
        <end position="435"/>
    </location>
</feature>
<keyword evidence="14" id="KW-1185">Reference proteome</keyword>
<sequence>MSELRLSGRPTPARPSSAPRLLMVGAHHQDLADAVHEPLADALRRVVDGRLRDPSGGRVPPEFTEAVLLRTCARTELYLVTADPAETFRRICALVGAHLPGGEAPESQLRFATAAAATRHLFRTASGLESAVLGEAEVLGQVRAALADAHEAGGIGPVLTRLVQDAVAVGRRVRSETRIGEGSVSLTGSAVDWAEGRVAAGASTALVLGAGRTGRSVAHRLAGGRWKRILIANRTLARGRELAAECGGEAVVLGCMRERLFEVDAVFAAIDSDGPVLGPIEFEMARAARADALRCAVDLSHPAVIDWPDLDRASLLGITALQRHIRESQVSRTRWIPDAERIVDEAVAAFSLWFRGRGVVPFVVRMREEVMQRALDEAERAGRGCVPEERERLRRLARSVARSMLHAPTAALRSVDPGSADGVQLMETTRALFGLAETDAPAVESRTS</sequence>
<feature type="binding site" evidence="8">
    <location>
        <begin position="71"/>
        <end position="74"/>
    </location>
    <ligand>
        <name>substrate</name>
    </ligand>
</feature>
<dbReference type="NCBIfam" id="TIGR01035">
    <property type="entry name" value="hemA"/>
    <property type="match status" value="1"/>
</dbReference>
<feature type="binding site" evidence="8">
    <location>
        <position position="141"/>
    </location>
    <ligand>
        <name>substrate</name>
    </ligand>
</feature>
<dbReference type="Pfam" id="PF05201">
    <property type="entry name" value="GlutR_N"/>
    <property type="match status" value="1"/>
</dbReference>
<feature type="binding site" evidence="8">
    <location>
        <begin position="135"/>
        <end position="137"/>
    </location>
    <ligand>
        <name>substrate</name>
    </ligand>
</feature>
<dbReference type="PANTHER" id="PTHR43013:SF1">
    <property type="entry name" value="GLUTAMYL-TRNA REDUCTASE"/>
    <property type="match status" value="1"/>
</dbReference>
<dbReference type="GO" id="GO:0008883">
    <property type="term" value="F:glutamyl-tRNA reductase activity"/>
    <property type="evidence" value="ECO:0007669"/>
    <property type="project" value="UniProtKB-EC"/>
</dbReference>
<keyword evidence="4 8" id="KW-0521">NADP</keyword>
<name>A0ABU9E4C2_9BACT</name>
<evidence type="ECO:0000259" key="11">
    <source>
        <dbReference type="Pfam" id="PF01488"/>
    </source>
</evidence>
<evidence type="ECO:0000313" key="14">
    <source>
        <dbReference type="Proteomes" id="UP001484239"/>
    </source>
</evidence>
<dbReference type="SUPFAM" id="SSF69742">
    <property type="entry name" value="Glutamyl tRNA-reductase catalytic, N-terminal domain"/>
    <property type="match status" value="1"/>
</dbReference>
<comment type="caution">
    <text evidence="13">The sequence shown here is derived from an EMBL/GenBank/DDBJ whole genome shotgun (WGS) entry which is preliminary data.</text>
</comment>
<dbReference type="InterPro" id="IPR015896">
    <property type="entry name" value="4pyrrol_synth_GluRdtase_dimer"/>
</dbReference>
<feature type="active site" description="Nucleophile" evidence="8">
    <location>
        <position position="72"/>
    </location>
</feature>
<dbReference type="SUPFAM" id="SSF69075">
    <property type="entry name" value="Glutamyl tRNA-reductase dimerization domain"/>
    <property type="match status" value="1"/>
</dbReference>
<evidence type="ECO:0000256" key="9">
    <source>
        <dbReference type="RuleBase" id="RU000584"/>
    </source>
</evidence>
<dbReference type="InterPro" id="IPR015895">
    <property type="entry name" value="4pyrrol_synth_GluRdtase_N"/>
</dbReference>
<keyword evidence="6 8" id="KW-0627">Porphyrin biosynthesis</keyword>
<dbReference type="EMBL" id="JBBHLI010000001">
    <property type="protein sequence ID" value="MEK9499576.1"/>
    <property type="molecule type" value="Genomic_DNA"/>
</dbReference>
<dbReference type="PANTHER" id="PTHR43013">
    <property type="entry name" value="GLUTAMYL-TRNA REDUCTASE"/>
    <property type="match status" value="1"/>
</dbReference>
<dbReference type="Gene3D" id="3.30.460.30">
    <property type="entry name" value="Glutamyl-tRNA reductase, N-terminal domain"/>
    <property type="match status" value="1"/>
</dbReference>
<dbReference type="RefSeq" id="WP_405276397.1">
    <property type="nucleotide sequence ID" value="NZ_JBBHLJ010000001.1"/>
</dbReference>
<dbReference type="EC" id="1.2.1.70" evidence="3 8"/>
<evidence type="ECO:0000256" key="7">
    <source>
        <dbReference type="ARBA" id="ARBA00047464"/>
    </source>
</evidence>
<dbReference type="InterPro" id="IPR000343">
    <property type="entry name" value="4pyrrol_synth_GluRdtase"/>
</dbReference>
<evidence type="ECO:0000256" key="3">
    <source>
        <dbReference type="ARBA" id="ARBA00012970"/>
    </source>
</evidence>
<evidence type="ECO:0000256" key="8">
    <source>
        <dbReference type="HAMAP-Rule" id="MF_00087"/>
    </source>
</evidence>
<feature type="site" description="Important for activity" evidence="8">
    <location>
        <position position="120"/>
    </location>
</feature>
<dbReference type="Proteomes" id="UP001484239">
    <property type="component" value="Unassembled WGS sequence"/>
</dbReference>
<evidence type="ECO:0000256" key="6">
    <source>
        <dbReference type="ARBA" id="ARBA00023244"/>
    </source>
</evidence>
<evidence type="ECO:0000259" key="12">
    <source>
        <dbReference type="Pfam" id="PF05201"/>
    </source>
</evidence>
<dbReference type="InterPro" id="IPR036291">
    <property type="entry name" value="NAD(P)-bd_dom_sf"/>
</dbReference>
<keyword evidence="5 8" id="KW-0560">Oxidoreductase</keyword>
<evidence type="ECO:0000256" key="2">
    <source>
        <dbReference type="ARBA" id="ARBA00005916"/>
    </source>
</evidence>
<comment type="subunit">
    <text evidence="8">Homodimer.</text>
</comment>
<dbReference type="Gene3D" id="3.40.50.720">
    <property type="entry name" value="NAD(P)-binding Rossmann-like Domain"/>
    <property type="match status" value="1"/>
</dbReference>
<dbReference type="InterPro" id="IPR036343">
    <property type="entry name" value="GluRdtase_N_sf"/>
</dbReference>
<evidence type="ECO:0000256" key="4">
    <source>
        <dbReference type="ARBA" id="ARBA00022857"/>
    </source>
</evidence>
<dbReference type="InterPro" id="IPR036453">
    <property type="entry name" value="GluRdtase_dimer_dom_sf"/>
</dbReference>
<comment type="similarity">
    <text evidence="2 8 9">Belongs to the glutamyl-tRNA reductase family.</text>
</comment>
<feature type="domain" description="Quinate/shikimate 5-dehydrogenase/glutamyl-tRNA reductase" evidence="11">
    <location>
        <begin position="202"/>
        <end position="322"/>
    </location>
</feature>
<dbReference type="SUPFAM" id="SSF51735">
    <property type="entry name" value="NAD(P)-binding Rossmann-fold domains"/>
    <property type="match status" value="1"/>
</dbReference>
<reference evidence="13 14" key="1">
    <citation type="submission" date="2024-02" db="EMBL/GenBank/DDBJ databases">
        <title>A novel Gemmatimonadota bacterium.</title>
        <authorList>
            <person name="Du Z.-J."/>
            <person name="Ye Y.-Q."/>
        </authorList>
    </citation>
    <scope>NUCLEOTIDE SEQUENCE [LARGE SCALE GENOMIC DNA]</scope>
    <source>
        <strain evidence="13 14">DH-20</strain>
    </source>
</reference>
<gene>
    <name evidence="8 13" type="primary">hemA</name>
    <name evidence="13" type="ORF">WI372_01100</name>
</gene>